<evidence type="ECO:0000313" key="3">
    <source>
        <dbReference type="EMBL" id="CAA0109397.1"/>
    </source>
</evidence>
<feature type="transmembrane region" description="Helical" evidence="1">
    <location>
        <begin position="77"/>
        <end position="94"/>
    </location>
</feature>
<feature type="transmembrane region" description="Helical" evidence="1">
    <location>
        <begin position="198"/>
        <end position="219"/>
    </location>
</feature>
<dbReference type="EMBL" id="CACSIK010000001">
    <property type="protein sequence ID" value="CAA0092229.1"/>
    <property type="molecule type" value="Genomic_DNA"/>
</dbReference>
<dbReference type="Proteomes" id="UP000439591">
    <property type="component" value="Unassembled WGS sequence"/>
</dbReference>
<keyword evidence="4" id="KW-1185">Reference proteome</keyword>
<proteinExistence type="predicted"/>
<name>A0A5S9PY20_9GAMM</name>
<gene>
    <name evidence="2" type="ORF">IHBHHGIJ_02265</name>
    <name evidence="3" type="ORF">KFEGEMFD_02452</name>
</gene>
<dbReference type="PANTHER" id="PTHR39419:SF1">
    <property type="entry name" value="SLL0814 PROTEIN"/>
    <property type="match status" value="1"/>
</dbReference>
<evidence type="ECO:0000313" key="5">
    <source>
        <dbReference type="Proteomes" id="UP000439591"/>
    </source>
</evidence>
<dbReference type="PANTHER" id="PTHR39419">
    <property type="entry name" value="SLL0814 PROTEIN"/>
    <property type="match status" value="1"/>
</dbReference>
<protein>
    <recommendedName>
        <fullName evidence="6">Carotenoid biosynthesis protein</fullName>
    </recommendedName>
</protein>
<organism evidence="3 5">
    <name type="scientific">Zhongshania aliphaticivorans</name>
    <dbReference type="NCBI Taxonomy" id="1470434"/>
    <lineage>
        <taxon>Bacteria</taxon>
        <taxon>Pseudomonadati</taxon>
        <taxon>Pseudomonadota</taxon>
        <taxon>Gammaproteobacteria</taxon>
        <taxon>Cellvibrionales</taxon>
        <taxon>Spongiibacteraceae</taxon>
        <taxon>Zhongshania</taxon>
    </lineage>
</organism>
<keyword evidence="1" id="KW-0472">Membrane</keyword>
<feature type="transmembrane region" description="Helical" evidence="1">
    <location>
        <begin position="46"/>
        <end position="65"/>
    </location>
</feature>
<evidence type="ECO:0000313" key="4">
    <source>
        <dbReference type="Proteomes" id="UP000435877"/>
    </source>
</evidence>
<keyword evidence="1" id="KW-0812">Transmembrane</keyword>
<dbReference type="InterPro" id="IPR007354">
    <property type="entry name" value="CruF-like"/>
</dbReference>
<evidence type="ECO:0008006" key="6">
    <source>
        <dbReference type="Google" id="ProtNLM"/>
    </source>
</evidence>
<dbReference type="Pfam" id="PF04240">
    <property type="entry name" value="Caroten_synth"/>
    <property type="match status" value="1"/>
</dbReference>
<dbReference type="AlphaFoldDB" id="A0A5S9PY20"/>
<reference evidence="4 5" key="1">
    <citation type="submission" date="2019-11" db="EMBL/GenBank/DDBJ databases">
        <authorList>
            <person name="Holert J."/>
        </authorList>
    </citation>
    <scope>NUCLEOTIDE SEQUENCE [LARGE SCALE GENOMIC DNA]</scope>
    <source>
        <strain evidence="3">BC3_2A</strain>
        <strain evidence="2">SB11_1A</strain>
    </source>
</reference>
<feature type="transmembrane region" description="Helical" evidence="1">
    <location>
        <begin position="158"/>
        <end position="178"/>
    </location>
</feature>
<dbReference type="EMBL" id="CACSIM010000004">
    <property type="protein sequence ID" value="CAA0109397.1"/>
    <property type="molecule type" value="Genomic_DNA"/>
</dbReference>
<evidence type="ECO:0000256" key="1">
    <source>
        <dbReference type="SAM" id="Phobius"/>
    </source>
</evidence>
<dbReference type="Proteomes" id="UP000435877">
    <property type="component" value="Unassembled WGS sequence"/>
</dbReference>
<sequence>MLFLFLLVSTISWSYETISVLTGFPFGNYHYTDALGAKIGLVPINIMPAYFAVGYFSFVLAHLILDKRNTSYPNGSWLPISIAASFIMVSWDLAMDPIMATVEKNLIWENGGVYFGVPLVNFAGWFLCVFSFYALFTLIYRKPSESIHKLNIVSSRKFWIIAPLSYAALLTGSVRNFINGTDESAFSPDGKEWLINDISGSLLLISCFTLLPIALLASYKIFAKTGEGE</sequence>
<feature type="transmembrane region" description="Helical" evidence="1">
    <location>
        <begin position="114"/>
        <end position="138"/>
    </location>
</feature>
<evidence type="ECO:0000313" key="2">
    <source>
        <dbReference type="EMBL" id="CAA0092229.1"/>
    </source>
</evidence>
<accession>A0A5S9PY20</accession>
<keyword evidence="1" id="KW-1133">Transmembrane helix</keyword>